<dbReference type="InterPro" id="IPR009057">
    <property type="entry name" value="Homeodomain-like_sf"/>
</dbReference>
<accession>A0A951QI35</accession>
<dbReference type="PANTHER" id="PTHR34849">
    <property type="entry name" value="SSL5025 PROTEIN"/>
    <property type="match status" value="1"/>
</dbReference>
<reference evidence="1" key="2">
    <citation type="journal article" date="2022" name="Microbiol. Resour. Announc.">
        <title>Metagenome Sequencing to Explore Phylogenomics of Terrestrial Cyanobacteria.</title>
        <authorList>
            <person name="Ward R.D."/>
            <person name="Stajich J.E."/>
            <person name="Johansen J.R."/>
            <person name="Huntemann M."/>
            <person name="Clum A."/>
            <person name="Foster B."/>
            <person name="Foster B."/>
            <person name="Roux S."/>
            <person name="Palaniappan K."/>
            <person name="Varghese N."/>
            <person name="Mukherjee S."/>
            <person name="Reddy T.B.K."/>
            <person name="Daum C."/>
            <person name="Copeland A."/>
            <person name="Chen I.A."/>
            <person name="Ivanova N.N."/>
            <person name="Kyrpides N.C."/>
            <person name="Shapiro N."/>
            <person name="Eloe-Fadrosh E.A."/>
            <person name="Pietrasiak N."/>
        </authorList>
    </citation>
    <scope>NUCLEOTIDE SEQUENCE</scope>
    <source>
        <strain evidence="1">GSE-NOS-MK-12-04C</strain>
    </source>
</reference>
<sequence>MTDQELYERIVLNPKVMVGKPVIRGTRLSVEYILNLLAHGATVTEIIEEYKGLSPEDIQACLLFASKSLSNTTFMPLMETA</sequence>
<gene>
    <name evidence="1" type="ORF">KME60_02240</name>
</gene>
<dbReference type="SUPFAM" id="SSF46689">
    <property type="entry name" value="Homeodomain-like"/>
    <property type="match status" value="1"/>
</dbReference>
<reference evidence="1" key="1">
    <citation type="submission" date="2021-05" db="EMBL/GenBank/DDBJ databases">
        <authorList>
            <person name="Pietrasiak N."/>
            <person name="Ward R."/>
            <person name="Stajich J.E."/>
            <person name="Kurbessoian T."/>
        </authorList>
    </citation>
    <scope>NUCLEOTIDE SEQUENCE</scope>
    <source>
        <strain evidence="1">GSE-NOS-MK-12-04C</strain>
    </source>
</reference>
<proteinExistence type="predicted"/>
<dbReference type="EMBL" id="JAHHGZ010000002">
    <property type="protein sequence ID" value="MBW4666276.1"/>
    <property type="molecule type" value="Genomic_DNA"/>
</dbReference>
<protein>
    <submittedName>
        <fullName evidence="1">DUF433 domain-containing protein</fullName>
    </submittedName>
</protein>
<organism evidence="1 2">
    <name type="scientific">Cyanomargarita calcarea GSE-NOS-MK-12-04C</name>
    <dbReference type="NCBI Taxonomy" id="2839659"/>
    <lineage>
        <taxon>Bacteria</taxon>
        <taxon>Bacillati</taxon>
        <taxon>Cyanobacteriota</taxon>
        <taxon>Cyanophyceae</taxon>
        <taxon>Nostocales</taxon>
        <taxon>Cyanomargaritaceae</taxon>
        <taxon>Cyanomargarita</taxon>
    </lineage>
</organism>
<dbReference type="Proteomes" id="UP000729701">
    <property type="component" value="Unassembled WGS sequence"/>
</dbReference>
<dbReference type="InterPro" id="IPR036388">
    <property type="entry name" value="WH-like_DNA-bd_sf"/>
</dbReference>
<dbReference type="InterPro" id="IPR007367">
    <property type="entry name" value="DUF433"/>
</dbReference>
<dbReference type="Gene3D" id="1.10.10.10">
    <property type="entry name" value="Winged helix-like DNA-binding domain superfamily/Winged helix DNA-binding domain"/>
    <property type="match status" value="1"/>
</dbReference>
<name>A0A951QI35_9CYAN</name>
<dbReference type="PANTHER" id="PTHR34849:SF3">
    <property type="entry name" value="SSR2962 PROTEIN"/>
    <property type="match status" value="1"/>
</dbReference>
<dbReference type="AlphaFoldDB" id="A0A951QI35"/>
<evidence type="ECO:0000313" key="2">
    <source>
        <dbReference type="Proteomes" id="UP000729701"/>
    </source>
</evidence>
<dbReference type="Pfam" id="PF04255">
    <property type="entry name" value="DUF433"/>
    <property type="match status" value="1"/>
</dbReference>
<comment type="caution">
    <text evidence="1">The sequence shown here is derived from an EMBL/GenBank/DDBJ whole genome shotgun (WGS) entry which is preliminary data.</text>
</comment>
<evidence type="ECO:0000313" key="1">
    <source>
        <dbReference type="EMBL" id="MBW4666276.1"/>
    </source>
</evidence>